<dbReference type="InterPro" id="IPR003439">
    <property type="entry name" value="ABC_transporter-like_ATP-bd"/>
</dbReference>
<dbReference type="RefSeq" id="WP_173502598.1">
    <property type="nucleotide sequence ID" value="NZ_JABSOD010000028.1"/>
</dbReference>
<keyword evidence="5 11" id="KW-0067">ATP-binding</keyword>
<dbReference type="InterPro" id="IPR036640">
    <property type="entry name" value="ABC1_TM_sf"/>
</dbReference>
<sequence length="519" mass="57895">MLKKLVNLFQRHKKLAWFVILANALIALTKTVVDPIVLKLMVDDALTNKNMDLFLILVILSVFLSVGLRTGLYFIAIYKQKLINKMTSDKTGEMLGVYFQLPYQKVNEKGEGYYISRVYDEPAKVSQQVVGLSVSVFEAMLSLVGALAICIYLSWEVTFALLIIVPVLFALSRKYGSKIVRLSELEGETQASFREDMIRCLETYKLSRIFSLQQRVSQSALRVLGTHLDSNYERNKTSQAYQTLSNIFLSLAESAVLVIAALAVFFGSMTVGGLLAYMSGFWKMMNSIVGLVEQFPKLAHLSAFVDRINSLKDDAEKPLTSVANNVVLQHAAIGYGAEHILKDVSFQVDKGERCLIQGGNGSGKSTLLHAISGFIPLNAESHIPDQSRVSALLAPLTFFKGSLREHLKFDELEPSAQMQLECILKDFDLLDKLDDDPQHFSEGQKRKAQVALSLAKEADVYIFDEPLAAVDTNSKDIIMGWINRCTQNKTVFMVLHGDEKYHRDFNRHLALSGGQASLS</sequence>
<dbReference type="GO" id="GO:0005886">
    <property type="term" value="C:plasma membrane"/>
    <property type="evidence" value="ECO:0007669"/>
    <property type="project" value="UniProtKB-SubCell"/>
</dbReference>
<dbReference type="GO" id="GO:0016887">
    <property type="term" value="F:ATP hydrolysis activity"/>
    <property type="evidence" value="ECO:0007669"/>
    <property type="project" value="InterPro"/>
</dbReference>
<evidence type="ECO:0000256" key="2">
    <source>
        <dbReference type="ARBA" id="ARBA00022448"/>
    </source>
</evidence>
<keyword evidence="12" id="KW-1185">Reference proteome</keyword>
<reference evidence="11 12" key="1">
    <citation type="submission" date="2020-06" db="EMBL/GenBank/DDBJ databases">
        <title>Rheinheimera sp. nov., a marine bacterium isolated from coastal.</title>
        <authorList>
            <person name="Yu Q."/>
            <person name="Qi Y."/>
            <person name="Pu J."/>
        </authorList>
    </citation>
    <scope>NUCLEOTIDE SEQUENCE [LARGE SCALE GENOMIC DNA]</scope>
    <source>
        <strain evidence="11 12">YQF-2</strain>
    </source>
</reference>
<dbReference type="InterPro" id="IPR027417">
    <property type="entry name" value="P-loop_NTPase"/>
</dbReference>
<keyword evidence="4" id="KW-0547">Nucleotide-binding</keyword>
<feature type="transmembrane region" description="Helical" evidence="8">
    <location>
        <begin position="143"/>
        <end position="171"/>
    </location>
</feature>
<evidence type="ECO:0000259" key="10">
    <source>
        <dbReference type="PROSITE" id="PS50929"/>
    </source>
</evidence>
<feature type="domain" description="ABC transporter" evidence="9">
    <location>
        <begin position="326"/>
        <end position="518"/>
    </location>
</feature>
<dbReference type="PROSITE" id="PS50929">
    <property type="entry name" value="ABC_TM1F"/>
    <property type="match status" value="1"/>
</dbReference>
<comment type="caution">
    <text evidence="11">The sequence shown here is derived from an EMBL/GenBank/DDBJ whole genome shotgun (WGS) entry which is preliminary data.</text>
</comment>
<feature type="transmembrane region" description="Helical" evidence="8">
    <location>
        <begin position="53"/>
        <end position="76"/>
    </location>
</feature>
<dbReference type="AlphaFoldDB" id="A0A7Y5EKH0"/>
<dbReference type="SUPFAM" id="SSF90123">
    <property type="entry name" value="ABC transporter transmembrane region"/>
    <property type="match status" value="1"/>
</dbReference>
<evidence type="ECO:0000256" key="6">
    <source>
        <dbReference type="ARBA" id="ARBA00022989"/>
    </source>
</evidence>
<proteinExistence type="predicted"/>
<dbReference type="Proteomes" id="UP000523161">
    <property type="component" value="Unassembled WGS sequence"/>
</dbReference>
<name>A0A7Y5EKH0_9GAMM</name>
<keyword evidence="6 8" id="KW-1133">Transmembrane helix</keyword>
<gene>
    <name evidence="11" type="ORF">HRH59_17680</name>
</gene>
<evidence type="ECO:0000256" key="8">
    <source>
        <dbReference type="SAM" id="Phobius"/>
    </source>
</evidence>
<dbReference type="PROSITE" id="PS50893">
    <property type="entry name" value="ABC_TRANSPORTER_2"/>
    <property type="match status" value="1"/>
</dbReference>
<dbReference type="InterPro" id="IPR011527">
    <property type="entry name" value="ABC1_TM_dom"/>
</dbReference>
<protein>
    <submittedName>
        <fullName evidence="11">ABC transporter ATP-binding protein</fullName>
    </submittedName>
</protein>
<dbReference type="Pfam" id="PF00005">
    <property type="entry name" value="ABC_tran"/>
    <property type="match status" value="1"/>
</dbReference>
<keyword evidence="2" id="KW-0813">Transport</keyword>
<dbReference type="GO" id="GO:0140359">
    <property type="term" value="F:ABC-type transporter activity"/>
    <property type="evidence" value="ECO:0007669"/>
    <property type="project" value="InterPro"/>
</dbReference>
<dbReference type="CDD" id="cd07346">
    <property type="entry name" value="ABC_6TM_exporters"/>
    <property type="match status" value="1"/>
</dbReference>
<evidence type="ECO:0000256" key="5">
    <source>
        <dbReference type="ARBA" id="ARBA00022840"/>
    </source>
</evidence>
<comment type="subcellular location">
    <subcellularLocation>
        <location evidence="1">Cell membrane</location>
        <topology evidence="1">Multi-pass membrane protein</topology>
    </subcellularLocation>
</comment>
<evidence type="ECO:0000259" key="9">
    <source>
        <dbReference type="PROSITE" id="PS50893"/>
    </source>
</evidence>
<dbReference type="Gene3D" id="3.40.50.300">
    <property type="entry name" value="P-loop containing nucleotide triphosphate hydrolases"/>
    <property type="match status" value="1"/>
</dbReference>
<feature type="transmembrane region" description="Helical" evidence="8">
    <location>
        <begin position="255"/>
        <end position="277"/>
    </location>
</feature>
<evidence type="ECO:0000256" key="1">
    <source>
        <dbReference type="ARBA" id="ARBA00004651"/>
    </source>
</evidence>
<feature type="domain" description="ABC transmembrane type-1" evidence="10">
    <location>
        <begin position="35"/>
        <end position="300"/>
    </location>
</feature>
<dbReference type="SUPFAM" id="SSF52540">
    <property type="entry name" value="P-loop containing nucleoside triphosphate hydrolases"/>
    <property type="match status" value="1"/>
</dbReference>
<dbReference type="PANTHER" id="PTHR24223">
    <property type="entry name" value="ATP-BINDING CASSETTE SUB-FAMILY C"/>
    <property type="match status" value="1"/>
</dbReference>
<keyword evidence="3 8" id="KW-0812">Transmembrane</keyword>
<evidence type="ECO:0000256" key="7">
    <source>
        <dbReference type="ARBA" id="ARBA00023136"/>
    </source>
</evidence>
<dbReference type="Gene3D" id="1.20.1560.10">
    <property type="entry name" value="ABC transporter type 1, transmembrane domain"/>
    <property type="match status" value="1"/>
</dbReference>
<organism evidence="11 12">
    <name type="scientific">Rheinheimera lutimaris</name>
    <dbReference type="NCBI Taxonomy" id="2740584"/>
    <lineage>
        <taxon>Bacteria</taxon>
        <taxon>Pseudomonadati</taxon>
        <taxon>Pseudomonadota</taxon>
        <taxon>Gammaproteobacteria</taxon>
        <taxon>Chromatiales</taxon>
        <taxon>Chromatiaceae</taxon>
        <taxon>Rheinheimera</taxon>
    </lineage>
</organism>
<evidence type="ECO:0000313" key="11">
    <source>
        <dbReference type="EMBL" id="NRQ44371.1"/>
    </source>
</evidence>
<dbReference type="Pfam" id="PF00664">
    <property type="entry name" value="ABC_membrane"/>
    <property type="match status" value="1"/>
</dbReference>
<accession>A0A7Y5EKH0</accession>
<dbReference type="EMBL" id="JABSOD010000028">
    <property type="protein sequence ID" value="NRQ44371.1"/>
    <property type="molecule type" value="Genomic_DNA"/>
</dbReference>
<dbReference type="GO" id="GO:0005524">
    <property type="term" value="F:ATP binding"/>
    <property type="evidence" value="ECO:0007669"/>
    <property type="project" value="UniProtKB-KW"/>
</dbReference>
<dbReference type="SMART" id="SM00382">
    <property type="entry name" value="AAA"/>
    <property type="match status" value="1"/>
</dbReference>
<feature type="transmembrane region" description="Helical" evidence="8">
    <location>
        <begin position="15"/>
        <end position="33"/>
    </location>
</feature>
<dbReference type="PANTHER" id="PTHR24223:SF108">
    <property type="entry name" value="ABC TRANSPORTER C FAMILY MEMBER 8"/>
    <property type="match status" value="1"/>
</dbReference>
<dbReference type="InterPro" id="IPR050173">
    <property type="entry name" value="ABC_transporter_C-like"/>
</dbReference>
<evidence type="ECO:0000256" key="3">
    <source>
        <dbReference type="ARBA" id="ARBA00022692"/>
    </source>
</evidence>
<evidence type="ECO:0000313" key="12">
    <source>
        <dbReference type="Proteomes" id="UP000523161"/>
    </source>
</evidence>
<evidence type="ECO:0000256" key="4">
    <source>
        <dbReference type="ARBA" id="ARBA00022741"/>
    </source>
</evidence>
<keyword evidence="7 8" id="KW-0472">Membrane</keyword>
<dbReference type="InterPro" id="IPR003593">
    <property type="entry name" value="AAA+_ATPase"/>
</dbReference>